<name>A0ACD1FCT4_MYCFR</name>
<keyword evidence="1" id="KW-0012">Acyltransferase</keyword>
<keyword evidence="2" id="KW-1185">Reference proteome</keyword>
<reference evidence="1" key="1">
    <citation type="submission" date="2021-07" db="EMBL/GenBank/DDBJ databases">
        <title>Complete Genome Sequences of Mycobacterium farcinogenes Isolated from Clinical Specimens from Patients in Thailand.</title>
        <authorList>
            <person name="Sodsai P."/>
        </authorList>
    </citation>
    <scope>NUCLEOTIDE SEQUENCE</scope>
    <source>
        <strain evidence="1">BKK/CU-MFGFA-001</strain>
    </source>
</reference>
<proteinExistence type="predicted"/>
<sequence length="354" mass="39095">MTPDSLKSDLHRYLKEARAALIWKLDGLSDYHVRRPLTAHGTNLLGLVKHLTGCEIGYFGYVFDRPFPDPPRWLSDAEDPTVDMWATAAESRVQIVDRYRQACAHSDTTIAALGLEHEGVVPGWPEERRHVTLHHVLVHMLAETSRHAGHADILRETVDDRAGLHAGRTGLPTDDAGYWLALRRRIEHAARSAAGPGPAVSVRQMTDDEYAVATATRQAASVEELARHMPEAQARERFDRTTAALLPQRQHTPGHQLVTALDDTATAVGYAWLGPDPRQSAGTAWLYDIHVFETARGRGYGRALLAAVEGLARDGGAETLALNVNSTNRRAVDLYRAAGYRSESSFLSKRLRGQ</sequence>
<keyword evidence="1" id="KW-0808">Transferase</keyword>
<dbReference type="EMBL" id="CP081673">
    <property type="protein sequence ID" value="QZH64873.1"/>
    <property type="molecule type" value="Genomic_DNA"/>
</dbReference>
<gene>
    <name evidence="1" type="ORF">K6L26_23095</name>
</gene>
<protein>
    <submittedName>
        <fullName evidence="1">GNAT family N-acetyltransferase</fullName>
        <ecNumber evidence="1">2.3.1.-</ecNumber>
    </submittedName>
</protein>
<dbReference type="Proteomes" id="UP000825598">
    <property type="component" value="Chromosome"/>
</dbReference>
<dbReference type="EC" id="2.3.1.-" evidence="1"/>
<evidence type="ECO:0000313" key="1">
    <source>
        <dbReference type="EMBL" id="QZH64873.1"/>
    </source>
</evidence>
<accession>A0ACD1FCT4</accession>
<organism evidence="1 2">
    <name type="scientific">Mycolicibacterium farcinogenes</name>
    <name type="common">Mycobacterium farcinogenes</name>
    <dbReference type="NCBI Taxonomy" id="1802"/>
    <lineage>
        <taxon>Bacteria</taxon>
        <taxon>Bacillati</taxon>
        <taxon>Actinomycetota</taxon>
        <taxon>Actinomycetes</taxon>
        <taxon>Mycobacteriales</taxon>
        <taxon>Mycobacteriaceae</taxon>
        <taxon>Mycolicibacterium</taxon>
    </lineage>
</organism>
<evidence type="ECO:0000313" key="2">
    <source>
        <dbReference type="Proteomes" id="UP000825598"/>
    </source>
</evidence>